<feature type="transmembrane region" description="Helical" evidence="8">
    <location>
        <begin position="323"/>
        <end position="345"/>
    </location>
</feature>
<evidence type="ECO:0000313" key="11">
    <source>
        <dbReference type="EMBL" id="VCT84403.1"/>
    </source>
</evidence>
<feature type="transmembrane region" description="Helical" evidence="8">
    <location>
        <begin position="5"/>
        <end position="22"/>
    </location>
</feature>
<reference evidence="10 12" key="1">
    <citation type="submission" date="2017-10" db="EMBL/GenBank/DDBJ databases">
        <title>Effective Description of Clostridium neonatale sp. nov. linked to necrotizing enterocolitis in neonates and a clarification of species assignable to the genus Clostridium (Prazmowski 1880) emend. Lawson and Rainey 2016.</title>
        <authorList>
            <person name="Bernard K."/>
            <person name="Burdz T."/>
            <person name="Wiebe D."/>
            <person name="Balcewich B."/>
            <person name="Alfa M."/>
            <person name="Bernier A.-M."/>
        </authorList>
    </citation>
    <scope>NUCLEOTIDE SEQUENCE [LARGE SCALE GENOMIC DNA]</scope>
    <source>
        <strain evidence="10 12">LCDC99A005</strain>
    </source>
</reference>
<dbReference type="GO" id="GO:0015295">
    <property type="term" value="F:solute:proton symporter activity"/>
    <property type="evidence" value="ECO:0007669"/>
    <property type="project" value="TreeGrafter"/>
</dbReference>
<proteinExistence type="inferred from homology"/>
<dbReference type="InterPro" id="IPR003804">
    <property type="entry name" value="Lactate_perm"/>
</dbReference>
<dbReference type="Proteomes" id="UP000789738">
    <property type="component" value="Unassembled WGS sequence"/>
</dbReference>
<dbReference type="PANTHER" id="PTHR30003">
    <property type="entry name" value="L-LACTATE PERMEASE"/>
    <property type="match status" value="1"/>
</dbReference>
<feature type="transmembrane region" description="Helical" evidence="8">
    <location>
        <begin position="178"/>
        <end position="199"/>
    </location>
</feature>
<evidence type="ECO:0000256" key="2">
    <source>
        <dbReference type="ARBA" id="ARBA00010100"/>
    </source>
</evidence>
<feature type="transmembrane region" description="Helical" evidence="8">
    <location>
        <begin position="391"/>
        <end position="414"/>
    </location>
</feature>
<accession>A0A2A7MIA8</accession>
<dbReference type="GO" id="GO:0005886">
    <property type="term" value="C:plasma membrane"/>
    <property type="evidence" value="ECO:0007669"/>
    <property type="project" value="UniProtKB-SubCell"/>
</dbReference>
<keyword evidence="4 8" id="KW-1003">Cell membrane</keyword>
<evidence type="ECO:0000313" key="10">
    <source>
        <dbReference type="EMBL" id="PEG31213.1"/>
    </source>
</evidence>
<comment type="function">
    <text evidence="8">Uptake of L-lactate across the membrane. Can also transport D-lactate and glycolate.</text>
</comment>
<organism evidence="10 12">
    <name type="scientific">Clostridium neonatale</name>
    <dbReference type="NCBI Taxonomy" id="137838"/>
    <lineage>
        <taxon>Bacteria</taxon>
        <taxon>Bacillati</taxon>
        <taxon>Bacillota</taxon>
        <taxon>Clostridia</taxon>
        <taxon>Eubacteriales</taxon>
        <taxon>Clostridiaceae</taxon>
        <taxon>Clostridium</taxon>
    </lineage>
</organism>
<keyword evidence="12" id="KW-1185">Reference proteome</keyword>
<gene>
    <name evidence="11" type="primary">glcA_2</name>
    <name evidence="9" type="ORF">CNEO_43397</name>
    <name evidence="11" type="ORF">CNEONATNEC25_02003</name>
    <name evidence="10" type="ORF">CQ394_05660</name>
</gene>
<feature type="transmembrane region" description="Helical" evidence="8">
    <location>
        <begin position="239"/>
        <end position="258"/>
    </location>
</feature>
<feature type="transmembrane region" description="Helical" evidence="8">
    <location>
        <begin position="103"/>
        <end position="122"/>
    </location>
</feature>
<evidence type="ECO:0000256" key="4">
    <source>
        <dbReference type="ARBA" id="ARBA00022475"/>
    </source>
</evidence>
<evidence type="ECO:0000256" key="1">
    <source>
        <dbReference type="ARBA" id="ARBA00004651"/>
    </source>
</evidence>
<protein>
    <recommendedName>
        <fullName evidence="8">L-lactate permease</fullName>
    </recommendedName>
</protein>
<evidence type="ECO:0000256" key="7">
    <source>
        <dbReference type="ARBA" id="ARBA00023136"/>
    </source>
</evidence>
<evidence type="ECO:0000313" key="9">
    <source>
        <dbReference type="EMBL" id="CAG9708067.1"/>
    </source>
</evidence>
<dbReference type="EMBL" id="PDCJ01000001">
    <property type="protein sequence ID" value="PEG31213.1"/>
    <property type="molecule type" value="Genomic_DNA"/>
</dbReference>
<evidence type="ECO:0000256" key="3">
    <source>
        <dbReference type="ARBA" id="ARBA00022448"/>
    </source>
</evidence>
<sequence>MNLLFFVACIPIIWLIISLGKIKIPGHKACPIAFLITFLIAIFIWKMDVLDAVTASFEGVFLALWPIVLVIIAAVFTYNLSIHSGSMEIIKKTMVNITKDKRILVLILAWGFGGFLESVAGFGTAVAIPAAILAALEFDPVFAAIICLIANTTPTAFGAIGLPIITLSQVTGLDIHQLSYITTIQLSLMIVIIPFILVAITGKSIKAIKGVFGITLASGIAFAVPQILVAKFIGAELPALAGSITSMLVTILLAKKFYNKETNEKKEEKVSVKEQIRAWIPFILVFLFVIVCSPLFPAIYNPLSKIKTSILIYTGIGAKPYTFSWLVTPGVLIILATFVGGLLQGCRFKEILLILFSTVKQMTKSAITIVSIVALAKVMGYSGMIKSIADVLVIITGRFYPLFSPIIGALGTFITGSDTSANVLFGQLQVQAANSIGANPYWIAGGNVLGATAGKMISPQSIAVATAATNLIGSEGKILNSALKVCLLYIVLAGIIVFFCGSIFVL</sequence>
<feature type="transmembrane region" description="Helical" evidence="8">
    <location>
        <begin position="59"/>
        <end position="82"/>
    </location>
</feature>
<keyword evidence="7 8" id="KW-0472">Membrane</keyword>
<feature type="transmembrane region" description="Helical" evidence="8">
    <location>
        <begin position="486"/>
        <end position="505"/>
    </location>
</feature>
<reference evidence="9" key="3">
    <citation type="submission" date="2021-10" db="EMBL/GenBank/DDBJ databases">
        <authorList>
            <person name="Mesa V."/>
        </authorList>
    </citation>
    <scope>NUCLEOTIDE SEQUENCE</scope>
    <source>
        <strain evidence="9">CC3_PB</strain>
    </source>
</reference>
<dbReference type="EMBL" id="CAKJVE010000004">
    <property type="protein sequence ID" value="CAG9708067.1"/>
    <property type="molecule type" value="Genomic_DNA"/>
</dbReference>
<dbReference type="EMBL" id="UWJD01000001">
    <property type="protein sequence ID" value="VCT84403.1"/>
    <property type="molecule type" value="Genomic_DNA"/>
</dbReference>
<keyword evidence="3 8" id="KW-0813">Transport</keyword>
<dbReference type="NCBIfam" id="TIGR00795">
    <property type="entry name" value="lctP"/>
    <property type="match status" value="1"/>
</dbReference>
<feature type="transmembrane region" description="Helical" evidence="8">
    <location>
        <begin position="29"/>
        <end position="47"/>
    </location>
</feature>
<evidence type="ECO:0000313" key="13">
    <source>
        <dbReference type="Proteomes" id="UP000431451"/>
    </source>
</evidence>
<comment type="similarity">
    <text evidence="2 8">Belongs to the lactate permease family.</text>
</comment>
<dbReference type="OrthoDB" id="9761056at2"/>
<dbReference type="Proteomes" id="UP000431451">
    <property type="component" value="Unassembled WGS sequence"/>
</dbReference>
<name>A0A2A7MIA8_9CLOT</name>
<feature type="transmembrane region" description="Helical" evidence="8">
    <location>
        <begin position="279"/>
        <end position="303"/>
    </location>
</feature>
<dbReference type="Proteomes" id="UP000220840">
    <property type="component" value="Unassembled WGS sequence"/>
</dbReference>
<evidence type="ECO:0000313" key="12">
    <source>
        <dbReference type="Proteomes" id="UP000220840"/>
    </source>
</evidence>
<keyword evidence="6 8" id="KW-1133">Transmembrane helix</keyword>
<evidence type="ECO:0000256" key="5">
    <source>
        <dbReference type="ARBA" id="ARBA00022692"/>
    </source>
</evidence>
<feature type="transmembrane region" description="Helical" evidence="8">
    <location>
        <begin position="211"/>
        <end position="233"/>
    </location>
</feature>
<feature type="transmembrane region" description="Helical" evidence="8">
    <location>
        <begin position="128"/>
        <end position="149"/>
    </location>
</feature>
<dbReference type="AlphaFoldDB" id="A0A2A7MIA8"/>
<comment type="subcellular location">
    <subcellularLocation>
        <location evidence="1 8">Cell membrane</location>
        <topology evidence="1 8">Multi-pass membrane protein</topology>
    </subcellularLocation>
</comment>
<evidence type="ECO:0000256" key="8">
    <source>
        <dbReference type="RuleBase" id="RU365092"/>
    </source>
</evidence>
<keyword evidence="5 8" id="KW-0812">Transmembrane</keyword>
<dbReference type="Pfam" id="PF02652">
    <property type="entry name" value="Lactate_perm"/>
    <property type="match status" value="1"/>
</dbReference>
<dbReference type="PANTHER" id="PTHR30003:SF0">
    <property type="entry name" value="GLYCOLATE PERMEASE GLCA-RELATED"/>
    <property type="match status" value="1"/>
</dbReference>
<evidence type="ECO:0000256" key="6">
    <source>
        <dbReference type="ARBA" id="ARBA00022989"/>
    </source>
</evidence>
<feature type="transmembrane region" description="Helical" evidence="8">
    <location>
        <begin position="156"/>
        <end position="172"/>
    </location>
</feature>
<feature type="transmembrane region" description="Helical" evidence="8">
    <location>
        <begin position="366"/>
        <end position="385"/>
    </location>
</feature>
<dbReference type="GO" id="GO:0015129">
    <property type="term" value="F:lactate transmembrane transporter activity"/>
    <property type="evidence" value="ECO:0007669"/>
    <property type="project" value="UniProtKB-UniRule"/>
</dbReference>
<dbReference type="STRING" id="137838.GCA_001458595_02601"/>
<reference evidence="11 13" key="2">
    <citation type="submission" date="2018-06" db="EMBL/GenBank/DDBJ databases">
        <authorList>
            <consortium name="IHU Genomes"/>
        </authorList>
    </citation>
    <scope>NUCLEOTIDE SEQUENCE [LARGE SCALE GENOMIC DNA]</scope>
    <source>
        <strain evidence="11 13">NEC25</strain>
    </source>
</reference>